<dbReference type="Proteomes" id="UP000051063">
    <property type="component" value="Unassembled WGS sequence"/>
</dbReference>
<keyword evidence="2" id="KW-1185">Reference proteome</keyword>
<organism evidence="1 2">
    <name type="scientific">Brevibacillus choshinensis</name>
    <dbReference type="NCBI Taxonomy" id="54911"/>
    <lineage>
        <taxon>Bacteria</taxon>
        <taxon>Bacillati</taxon>
        <taxon>Bacillota</taxon>
        <taxon>Bacilli</taxon>
        <taxon>Bacillales</taxon>
        <taxon>Paenibacillaceae</taxon>
        <taxon>Brevibacillus</taxon>
    </lineage>
</organism>
<dbReference type="InterPro" id="IPR002591">
    <property type="entry name" value="Phosphodiest/P_Trfase"/>
</dbReference>
<gene>
    <name evidence="1" type="ORF">AN963_01335</name>
</gene>
<evidence type="ECO:0000313" key="1">
    <source>
        <dbReference type="EMBL" id="KQL48481.1"/>
    </source>
</evidence>
<accession>A0ABR5NAB8</accession>
<comment type="caution">
    <text evidence="1">The sequence shown here is derived from an EMBL/GenBank/DDBJ whole genome shotgun (WGS) entry which is preliminary data.</text>
</comment>
<dbReference type="EMBL" id="LJJB01000007">
    <property type="protein sequence ID" value="KQL48481.1"/>
    <property type="molecule type" value="Genomic_DNA"/>
</dbReference>
<sequence>MNVLISLDGLSHQNFERSSQQFIMNGFSYCKKLITTFPSVTFNAHATAMTGSNHDKHLVFDNVVSRSGTMERIELYGDHEIICNESLHEQTLFYSLAENERKSCCIHWPMTSGNPYIHHLVTESGSKKKIQGTVSVEEIDTVALLETIQAIESAAYDFIAARFVCYDALSHQYGKDSMEAARCLEMLFEYIGQIDNALKKSHRPYNLIVFSDHGQSDVRTFFYPNEILAQSRWQQNLHNNQIRFVGDGSGSLLFYSSLEHQQNREIMDYFSGLPQVNLFYALEGESSSEYRPVGILDLNHTVCGEDIVPPEQPKYRNMKSLHGYHPANVDEMNGFMVCKGDQIEINKIMDETNIENIAPTIAALFQISHPCDGRKIKGMIREYD</sequence>
<dbReference type="InterPro" id="IPR017850">
    <property type="entry name" value="Alkaline_phosphatase_core_sf"/>
</dbReference>
<dbReference type="PANTHER" id="PTHR10151">
    <property type="entry name" value="ECTONUCLEOTIDE PYROPHOSPHATASE/PHOSPHODIESTERASE"/>
    <property type="match status" value="1"/>
</dbReference>
<dbReference type="RefSeq" id="WP_055742767.1">
    <property type="nucleotide sequence ID" value="NZ_LJJB01000007.1"/>
</dbReference>
<name>A0ABR5NAB8_BRECH</name>
<protein>
    <submittedName>
        <fullName evidence="1">AP protein</fullName>
    </submittedName>
</protein>
<dbReference type="Pfam" id="PF01663">
    <property type="entry name" value="Phosphodiest"/>
    <property type="match status" value="1"/>
</dbReference>
<dbReference type="SUPFAM" id="SSF53649">
    <property type="entry name" value="Alkaline phosphatase-like"/>
    <property type="match status" value="1"/>
</dbReference>
<dbReference type="Gene3D" id="3.40.720.10">
    <property type="entry name" value="Alkaline Phosphatase, subunit A"/>
    <property type="match status" value="1"/>
</dbReference>
<evidence type="ECO:0000313" key="2">
    <source>
        <dbReference type="Proteomes" id="UP000051063"/>
    </source>
</evidence>
<proteinExistence type="predicted"/>
<reference evidence="1 2" key="1">
    <citation type="submission" date="2015-09" db="EMBL/GenBank/DDBJ databases">
        <title>Genome sequencing project for genomic taxonomy and phylogenomics of Bacillus-like bacteria.</title>
        <authorList>
            <person name="Liu B."/>
            <person name="Wang J."/>
            <person name="Zhu Y."/>
            <person name="Liu G."/>
            <person name="Chen Q."/>
            <person name="Chen Z."/>
            <person name="Lan J."/>
            <person name="Che J."/>
            <person name="Ge C."/>
            <person name="Shi H."/>
            <person name="Pan Z."/>
            <person name="Liu X."/>
        </authorList>
    </citation>
    <scope>NUCLEOTIDE SEQUENCE [LARGE SCALE GENOMIC DNA]</scope>
    <source>
        <strain evidence="1 2">DSM 8552</strain>
    </source>
</reference>
<dbReference type="PANTHER" id="PTHR10151:SF120">
    <property type="entry name" value="BIS(5'-ADENOSYL)-TRIPHOSPHATASE"/>
    <property type="match status" value="1"/>
</dbReference>